<name>A0A1H5TFB5_9VIBR</name>
<feature type="transmembrane region" description="Helical" evidence="10">
    <location>
        <begin position="192"/>
        <end position="211"/>
    </location>
</feature>
<evidence type="ECO:0000256" key="10">
    <source>
        <dbReference type="HAMAP-Rule" id="MF_00462"/>
    </source>
</evidence>
<dbReference type="GO" id="GO:0005886">
    <property type="term" value="C:plasma membrane"/>
    <property type="evidence" value="ECO:0007669"/>
    <property type="project" value="UniProtKB-SubCell"/>
</dbReference>
<keyword evidence="6 10" id="KW-1278">Translocase</keyword>
<feature type="transmembrane region" description="Helical" evidence="10">
    <location>
        <begin position="300"/>
        <end position="318"/>
    </location>
</feature>
<dbReference type="Pfam" id="PF03116">
    <property type="entry name" value="NQR2_RnfD_RnfE"/>
    <property type="match status" value="1"/>
</dbReference>
<evidence type="ECO:0000256" key="2">
    <source>
        <dbReference type="ARBA" id="ARBA00022553"/>
    </source>
</evidence>
<reference evidence="12" key="1">
    <citation type="submission" date="2016-10" db="EMBL/GenBank/DDBJ databases">
        <authorList>
            <person name="Varghese N."/>
            <person name="Submissions S."/>
        </authorList>
    </citation>
    <scope>NUCLEOTIDE SEQUENCE [LARGE SCALE GENOMIC DNA]</scope>
    <source>
        <strain evidence="12">CGMCC 1.7062</strain>
    </source>
</reference>
<dbReference type="HAMAP" id="MF_00462">
    <property type="entry name" value="RsxD_RnfD"/>
    <property type="match status" value="1"/>
</dbReference>
<keyword evidence="8 10" id="KW-1133">Transmembrane helix</keyword>
<comment type="similarity">
    <text evidence="10">Belongs to the NqrB/RnfD family.</text>
</comment>
<dbReference type="GO" id="GO:0022900">
    <property type="term" value="P:electron transport chain"/>
    <property type="evidence" value="ECO:0007669"/>
    <property type="project" value="UniProtKB-UniRule"/>
</dbReference>
<feature type="modified residue" description="FMN phosphoryl threonine" evidence="10">
    <location>
        <position position="171"/>
    </location>
</feature>
<keyword evidence="1 10" id="KW-0813">Transport</keyword>
<evidence type="ECO:0000256" key="7">
    <source>
        <dbReference type="ARBA" id="ARBA00022982"/>
    </source>
</evidence>
<comment type="subunit">
    <text evidence="10">The complex is composed of six subunits: RnfA, RnfB, RnfC, RnfD, RnfE and RnfG.</text>
</comment>
<keyword evidence="2 10" id="KW-0597">Phosphoprotein</keyword>
<dbReference type="InterPro" id="IPR004338">
    <property type="entry name" value="NqrB/RnfD"/>
</dbReference>
<dbReference type="RefSeq" id="WP_103878840.1">
    <property type="nucleotide sequence ID" value="NZ_FNVG01000002.1"/>
</dbReference>
<keyword evidence="5 10" id="KW-0812">Transmembrane</keyword>
<feature type="transmembrane region" description="Helical" evidence="10">
    <location>
        <begin position="21"/>
        <end position="38"/>
    </location>
</feature>
<dbReference type="PANTHER" id="PTHR30578:SF0">
    <property type="entry name" value="ION-TRANSLOCATING OXIDOREDUCTASE COMPLEX SUBUNIT D"/>
    <property type="match status" value="1"/>
</dbReference>
<keyword evidence="3 10" id="KW-0285">Flavoprotein</keyword>
<feature type="transmembrane region" description="Helical" evidence="10">
    <location>
        <begin position="125"/>
        <end position="144"/>
    </location>
</feature>
<dbReference type="AlphaFoldDB" id="A0A1H5TFB5"/>
<dbReference type="NCBIfam" id="TIGR01946">
    <property type="entry name" value="rnfD"/>
    <property type="match status" value="1"/>
</dbReference>
<feature type="transmembrane region" description="Helical" evidence="10">
    <location>
        <begin position="218"/>
        <end position="238"/>
    </location>
</feature>
<feature type="transmembrane region" description="Helical" evidence="10">
    <location>
        <begin position="44"/>
        <end position="65"/>
    </location>
</feature>
<keyword evidence="10" id="KW-1003">Cell membrane</keyword>
<accession>A0A1H5TFB5</accession>
<proteinExistence type="inferred from homology"/>
<evidence type="ECO:0000256" key="8">
    <source>
        <dbReference type="ARBA" id="ARBA00022989"/>
    </source>
</evidence>
<keyword evidence="10" id="KW-0997">Cell inner membrane</keyword>
<dbReference type="EMBL" id="FNVG01000002">
    <property type="protein sequence ID" value="SEF61506.1"/>
    <property type="molecule type" value="Genomic_DNA"/>
</dbReference>
<comment type="function">
    <text evidence="10">Part of a membrane-bound complex that couples electron transfer with translocation of ions across the membrane.</text>
</comment>
<dbReference type="OrthoDB" id="9776359at2"/>
<feature type="transmembrane region" description="Helical" evidence="10">
    <location>
        <begin position="244"/>
        <end position="264"/>
    </location>
</feature>
<dbReference type="EC" id="7.-.-.-" evidence="10"/>
<evidence type="ECO:0000256" key="3">
    <source>
        <dbReference type="ARBA" id="ARBA00022630"/>
    </source>
</evidence>
<evidence type="ECO:0000256" key="9">
    <source>
        <dbReference type="ARBA" id="ARBA00023136"/>
    </source>
</evidence>
<evidence type="ECO:0000256" key="5">
    <source>
        <dbReference type="ARBA" id="ARBA00022692"/>
    </source>
</evidence>
<evidence type="ECO:0000256" key="6">
    <source>
        <dbReference type="ARBA" id="ARBA00022967"/>
    </source>
</evidence>
<gene>
    <name evidence="10" type="primary">rnfD</name>
    <name evidence="11" type="ORF">SAMN04488244_102238</name>
</gene>
<protein>
    <recommendedName>
        <fullName evidence="10">Ion-translocating oxidoreductase complex subunit D</fullName>
        <ecNumber evidence="10">7.-.-.-</ecNumber>
    </recommendedName>
    <alternativeName>
        <fullName evidence="10">Rnf electron transport complex subunit D</fullName>
    </alternativeName>
</protein>
<keyword evidence="9 10" id="KW-0472">Membrane</keyword>
<organism evidence="11 12">
    <name type="scientific">Vibrio hangzhouensis</name>
    <dbReference type="NCBI Taxonomy" id="462991"/>
    <lineage>
        <taxon>Bacteria</taxon>
        <taxon>Pseudomonadati</taxon>
        <taxon>Pseudomonadota</taxon>
        <taxon>Gammaproteobacteria</taxon>
        <taxon>Vibrionales</taxon>
        <taxon>Vibrionaceae</taxon>
        <taxon>Vibrio</taxon>
    </lineage>
</organism>
<comment type="cofactor">
    <cofactor evidence="10">
        <name>FMN</name>
        <dbReference type="ChEBI" id="CHEBI:58210"/>
    </cofactor>
</comment>
<dbReference type="Proteomes" id="UP000236721">
    <property type="component" value="Unassembled WGS sequence"/>
</dbReference>
<keyword evidence="7 10" id="KW-0249">Electron transport</keyword>
<sequence length="331" mass="35615">MINYELSSAPFSHSENSSVRIMYIVCFTLVPPLGFGIYQFGLNALHLLLTCAVTAVMVEAMCLRVMARSPRACFDGSALLTAMLLAMSLPPTAPLWVGVLGSSFAILVGKQIFGGLGQNLFNPAMLARVMLLICFPIEMTAWSAPSPIDFSNNLVIVPSLWLEFDGVTAATALSAEVMQQVEFSALFFGTQAGSLGETSAFLVLIGGGYLLYKRLIHWAIPCSLLLGVAVPALISHWLFPNEFLSIHTHLFAGATMLAAFYIATDLVTSPTSIRGQLVYGTGCGLLIWTIRSFGSYPEGVAFAVLVMNATVPLIDHYLRPNVFGSKAAKEC</sequence>
<dbReference type="PANTHER" id="PTHR30578">
    <property type="entry name" value="ELECTRON TRANSPORT COMPLEX PROTEIN RNFD"/>
    <property type="match status" value="1"/>
</dbReference>
<evidence type="ECO:0000313" key="11">
    <source>
        <dbReference type="EMBL" id="SEF61506.1"/>
    </source>
</evidence>
<evidence type="ECO:0000256" key="4">
    <source>
        <dbReference type="ARBA" id="ARBA00022643"/>
    </source>
</evidence>
<feature type="transmembrane region" description="Helical" evidence="10">
    <location>
        <begin position="72"/>
        <end position="89"/>
    </location>
</feature>
<keyword evidence="12" id="KW-1185">Reference proteome</keyword>
<keyword evidence="4 10" id="KW-0288">FMN</keyword>
<evidence type="ECO:0000313" key="12">
    <source>
        <dbReference type="Proteomes" id="UP000236721"/>
    </source>
</evidence>
<comment type="subcellular location">
    <subcellularLocation>
        <location evidence="10">Cell inner membrane</location>
        <topology evidence="10">Multi-pass membrane protein</topology>
    </subcellularLocation>
</comment>
<evidence type="ECO:0000256" key="1">
    <source>
        <dbReference type="ARBA" id="ARBA00022448"/>
    </source>
</evidence>
<dbReference type="GO" id="GO:0055085">
    <property type="term" value="P:transmembrane transport"/>
    <property type="evidence" value="ECO:0007669"/>
    <property type="project" value="InterPro"/>
</dbReference>
<dbReference type="InterPro" id="IPR011303">
    <property type="entry name" value="RnfD_bac"/>
</dbReference>